<dbReference type="Proteomes" id="UP000000763">
    <property type="component" value="Chromosome 7"/>
</dbReference>
<evidence type="ECO:0000313" key="2">
    <source>
        <dbReference type="Proteomes" id="UP000000763"/>
    </source>
</evidence>
<name>Q6ZF82_ORYSJ</name>
<proteinExistence type="predicted"/>
<protein>
    <submittedName>
        <fullName evidence="1">Uncharacterized protein</fullName>
    </submittedName>
</protein>
<reference evidence="2" key="2">
    <citation type="journal article" date="2008" name="Nucleic Acids Res.">
        <title>The rice annotation project database (RAP-DB): 2008 update.</title>
        <authorList>
            <consortium name="The rice annotation project (RAP)"/>
        </authorList>
    </citation>
    <scope>GENOME REANNOTATION</scope>
    <source>
        <strain evidence="2">cv. Nipponbare</strain>
    </source>
</reference>
<evidence type="ECO:0000313" key="1">
    <source>
        <dbReference type="EMBL" id="BAC83325.1"/>
    </source>
</evidence>
<dbReference type="EMBL" id="AP004261">
    <property type="protein sequence ID" value="BAC83325.1"/>
    <property type="molecule type" value="Genomic_DNA"/>
</dbReference>
<organism evidence="1 2">
    <name type="scientific">Oryza sativa subsp. japonica</name>
    <name type="common">Rice</name>
    <dbReference type="NCBI Taxonomy" id="39947"/>
    <lineage>
        <taxon>Eukaryota</taxon>
        <taxon>Viridiplantae</taxon>
        <taxon>Streptophyta</taxon>
        <taxon>Embryophyta</taxon>
        <taxon>Tracheophyta</taxon>
        <taxon>Spermatophyta</taxon>
        <taxon>Magnoliopsida</taxon>
        <taxon>Liliopsida</taxon>
        <taxon>Poales</taxon>
        <taxon>Poaceae</taxon>
        <taxon>BOP clade</taxon>
        <taxon>Oryzoideae</taxon>
        <taxon>Oryzeae</taxon>
        <taxon>Oryzinae</taxon>
        <taxon>Oryza</taxon>
        <taxon>Oryza sativa</taxon>
    </lineage>
</organism>
<gene>
    <name evidence="1" type="primary">P0013G11.18</name>
</gene>
<reference evidence="2" key="1">
    <citation type="journal article" date="2005" name="Nature">
        <title>The map-based sequence of the rice genome.</title>
        <authorList>
            <consortium name="International rice genome sequencing project (IRGSP)"/>
            <person name="Matsumoto T."/>
            <person name="Wu J."/>
            <person name="Kanamori H."/>
            <person name="Katayose Y."/>
            <person name="Fujisawa M."/>
            <person name="Namiki N."/>
            <person name="Mizuno H."/>
            <person name="Yamamoto K."/>
            <person name="Antonio B.A."/>
            <person name="Baba T."/>
            <person name="Sakata K."/>
            <person name="Nagamura Y."/>
            <person name="Aoki H."/>
            <person name="Arikawa K."/>
            <person name="Arita K."/>
            <person name="Bito T."/>
            <person name="Chiden Y."/>
            <person name="Fujitsuka N."/>
            <person name="Fukunaka R."/>
            <person name="Hamada M."/>
            <person name="Harada C."/>
            <person name="Hayashi A."/>
            <person name="Hijishita S."/>
            <person name="Honda M."/>
            <person name="Hosokawa S."/>
            <person name="Ichikawa Y."/>
            <person name="Idonuma A."/>
            <person name="Iijima M."/>
            <person name="Ikeda M."/>
            <person name="Ikeno M."/>
            <person name="Ito K."/>
            <person name="Ito S."/>
            <person name="Ito T."/>
            <person name="Ito Y."/>
            <person name="Ito Y."/>
            <person name="Iwabuchi A."/>
            <person name="Kamiya K."/>
            <person name="Karasawa W."/>
            <person name="Kurita K."/>
            <person name="Katagiri S."/>
            <person name="Kikuta A."/>
            <person name="Kobayashi H."/>
            <person name="Kobayashi N."/>
            <person name="Machita K."/>
            <person name="Maehara T."/>
            <person name="Masukawa M."/>
            <person name="Mizubayashi T."/>
            <person name="Mukai Y."/>
            <person name="Nagasaki H."/>
            <person name="Nagata Y."/>
            <person name="Naito S."/>
            <person name="Nakashima M."/>
            <person name="Nakama Y."/>
            <person name="Nakamichi Y."/>
            <person name="Nakamura M."/>
            <person name="Meguro A."/>
            <person name="Negishi M."/>
            <person name="Ohta I."/>
            <person name="Ohta T."/>
            <person name="Okamoto M."/>
            <person name="Ono N."/>
            <person name="Saji S."/>
            <person name="Sakaguchi M."/>
            <person name="Sakai K."/>
            <person name="Shibata M."/>
            <person name="Shimokawa T."/>
            <person name="Song J."/>
            <person name="Takazaki Y."/>
            <person name="Terasawa K."/>
            <person name="Tsugane M."/>
            <person name="Tsuji K."/>
            <person name="Ueda S."/>
            <person name="Waki K."/>
            <person name="Yamagata H."/>
            <person name="Yamamoto M."/>
            <person name="Yamamoto S."/>
            <person name="Yamane H."/>
            <person name="Yoshiki S."/>
            <person name="Yoshihara R."/>
            <person name="Yukawa K."/>
            <person name="Zhong H."/>
            <person name="Yano M."/>
            <person name="Yuan Q."/>
            <person name="Ouyang S."/>
            <person name="Liu J."/>
            <person name="Jones K.M."/>
            <person name="Gansberger K."/>
            <person name="Moffat K."/>
            <person name="Hill J."/>
            <person name="Bera J."/>
            <person name="Fadrosh D."/>
            <person name="Jin S."/>
            <person name="Johri S."/>
            <person name="Kim M."/>
            <person name="Overton L."/>
            <person name="Reardon M."/>
            <person name="Tsitrin T."/>
            <person name="Vuong H."/>
            <person name="Weaver B."/>
            <person name="Ciecko A."/>
            <person name="Tallon L."/>
            <person name="Jackson J."/>
            <person name="Pai G."/>
            <person name="Aken S.V."/>
            <person name="Utterback T."/>
            <person name="Reidmuller S."/>
            <person name="Feldblyum T."/>
            <person name="Hsiao J."/>
            <person name="Zismann V."/>
            <person name="Iobst S."/>
            <person name="de Vazeille A.R."/>
            <person name="Buell C.R."/>
            <person name="Ying K."/>
            <person name="Li Y."/>
            <person name="Lu T."/>
            <person name="Huang Y."/>
            <person name="Zhao Q."/>
            <person name="Feng Q."/>
            <person name="Zhang L."/>
            <person name="Zhu J."/>
            <person name="Weng Q."/>
            <person name="Mu J."/>
            <person name="Lu Y."/>
            <person name="Fan D."/>
            <person name="Liu Y."/>
            <person name="Guan J."/>
            <person name="Zhang Y."/>
            <person name="Yu S."/>
            <person name="Liu X."/>
            <person name="Zhang Y."/>
            <person name="Hong G."/>
            <person name="Han B."/>
            <person name="Choisne N."/>
            <person name="Demange N."/>
            <person name="Orjeda G."/>
            <person name="Samain S."/>
            <person name="Cattolico L."/>
            <person name="Pelletier E."/>
            <person name="Couloux A."/>
            <person name="Segurens B."/>
            <person name="Wincker P."/>
            <person name="D'Hont A."/>
            <person name="Scarpelli C."/>
            <person name="Weissenbach J."/>
            <person name="Salanoubat M."/>
            <person name="Quetier F."/>
            <person name="Yu Y."/>
            <person name="Kim H.R."/>
            <person name="Rambo T."/>
            <person name="Currie J."/>
            <person name="Collura K."/>
            <person name="Luo M."/>
            <person name="Yang T."/>
            <person name="Ammiraju J.S.S."/>
            <person name="Engler F."/>
            <person name="Soderlund C."/>
            <person name="Wing R.A."/>
            <person name="Palmer L.E."/>
            <person name="de la Bastide M."/>
            <person name="Spiegel L."/>
            <person name="Nascimento L."/>
            <person name="Zutavern T."/>
            <person name="O'Shaughnessy A."/>
            <person name="Dike S."/>
            <person name="Dedhia N."/>
            <person name="Preston R."/>
            <person name="Balija V."/>
            <person name="McCombie W.R."/>
            <person name="Chow T."/>
            <person name="Chen H."/>
            <person name="Chung M."/>
            <person name="Chen C."/>
            <person name="Shaw J."/>
            <person name="Wu H."/>
            <person name="Hsiao K."/>
            <person name="Chao Y."/>
            <person name="Chu M."/>
            <person name="Cheng C."/>
            <person name="Hour A."/>
            <person name="Lee P."/>
            <person name="Lin S."/>
            <person name="Lin Y."/>
            <person name="Liou J."/>
            <person name="Liu S."/>
            <person name="Hsing Y."/>
            <person name="Raghuvanshi S."/>
            <person name="Mohanty A."/>
            <person name="Bharti A.K."/>
            <person name="Gaur A."/>
            <person name="Gupta V."/>
            <person name="Kumar D."/>
            <person name="Ravi V."/>
            <person name="Vij S."/>
            <person name="Kapur A."/>
            <person name="Khurana P."/>
            <person name="Khurana P."/>
            <person name="Khurana J.P."/>
            <person name="Tyagi A.K."/>
            <person name="Gaikwad K."/>
            <person name="Singh A."/>
            <person name="Dalal V."/>
            <person name="Srivastava S."/>
            <person name="Dixit A."/>
            <person name="Pal A.K."/>
            <person name="Ghazi I.A."/>
            <person name="Yadav M."/>
            <person name="Pandit A."/>
            <person name="Bhargava A."/>
            <person name="Sureshbabu K."/>
            <person name="Batra K."/>
            <person name="Sharma T.R."/>
            <person name="Mohapatra T."/>
            <person name="Singh N.K."/>
            <person name="Messing J."/>
            <person name="Nelson A.B."/>
            <person name="Fuks G."/>
            <person name="Kavchok S."/>
            <person name="Keizer G."/>
            <person name="Linton E."/>
            <person name="Llaca V."/>
            <person name="Song R."/>
            <person name="Tanyolac B."/>
            <person name="Young S."/>
            <person name="Ho-Il K."/>
            <person name="Hahn J.H."/>
            <person name="Sangsakoo G."/>
            <person name="Vanavichit A."/>
            <person name="de Mattos Luiz.A.T."/>
            <person name="Zimmer P.D."/>
            <person name="Malone G."/>
            <person name="Dellagostin O."/>
            <person name="de Oliveira A.C."/>
            <person name="Bevan M."/>
            <person name="Bancroft I."/>
            <person name="Minx P."/>
            <person name="Cordum H."/>
            <person name="Wilson R."/>
            <person name="Cheng Z."/>
            <person name="Jin W."/>
            <person name="Jiang J."/>
            <person name="Leong S.A."/>
            <person name="Iwama H."/>
            <person name="Gojobori T."/>
            <person name="Itoh T."/>
            <person name="Niimura Y."/>
            <person name="Fujii Y."/>
            <person name="Habara T."/>
            <person name="Sakai H."/>
            <person name="Sato Y."/>
            <person name="Wilson G."/>
            <person name="Kumar K."/>
            <person name="McCouch S."/>
            <person name="Juretic N."/>
            <person name="Hoen D."/>
            <person name="Wright S."/>
            <person name="Bruskiewich R."/>
            <person name="Bureau T."/>
            <person name="Miyao A."/>
            <person name="Hirochika H."/>
            <person name="Nishikawa T."/>
            <person name="Kadowaki K."/>
            <person name="Sugiura M."/>
            <person name="Burr B."/>
            <person name="Sasaki T."/>
        </authorList>
    </citation>
    <scope>NUCLEOTIDE SEQUENCE [LARGE SCALE GENOMIC DNA]</scope>
    <source>
        <strain evidence="2">cv. Nipponbare</strain>
    </source>
</reference>
<sequence>MVQVKALQFWAIFKKCLNHVIRNVHLNPSKPVGILRIQILNSSAECNIDQFINQVDIMICHGATQDKT</sequence>
<dbReference type="AlphaFoldDB" id="Q6ZF82"/>
<accession>Q6ZF82</accession>